<protein>
    <submittedName>
        <fullName evidence="1">Uncharacterized protein</fullName>
    </submittedName>
</protein>
<evidence type="ECO:0000313" key="2">
    <source>
        <dbReference type="Proteomes" id="UP001165289"/>
    </source>
</evidence>
<dbReference type="InterPro" id="IPR011990">
    <property type="entry name" value="TPR-like_helical_dom_sf"/>
</dbReference>
<gene>
    <name evidence="1" type="ORF">LOD99_11236</name>
</gene>
<sequence length="129" mass="15261">MCQITANMIITDIEFCISHPIENELWYTGVYLVIEFLRDRSRHNHECSREFLSFLTSTMEYYNVLISSIQSDYRFSLSNVDNINSIQSEFEQRKILRAVQWCPFLYLSLVISFRYQVVLRGTIPDSVIS</sequence>
<comment type="caution">
    <text evidence="1">The sequence shown here is derived from an EMBL/GenBank/DDBJ whole genome shotgun (WGS) entry which is preliminary data.</text>
</comment>
<name>A0AAV7K8D9_9METZ</name>
<proteinExistence type="predicted"/>
<accession>A0AAV7K8D9</accession>
<organism evidence="1 2">
    <name type="scientific">Oopsacas minuta</name>
    <dbReference type="NCBI Taxonomy" id="111878"/>
    <lineage>
        <taxon>Eukaryota</taxon>
        <taxon>Metazoa</taxon>
        <taxon>Porifera</taxon>
        <taxon>Hexactinellida</taxon>
        <taxon>Hexasterophora</taxon>
        <taxon>Lyssacinosida</taxon>
        <taxon>Leucopsacidae</taxon>
        <taxon>Oopsacas</taxon>
    </lineage>
</organism>
<dbReference type="Gene3D" id="1.25.40.10">
    <property type="entry name" value="Tetratricopeptide repeat domain"/>
    <property type="match status" value="1"/>
</dbReference>
<dbReference type="PANTHER" id="PTHR15696">
    <property type="entry name" value="SMG-7 SUPPRESSOR WITH MORPHOLOGICAL EFFECT ON GENITALIA PROTEIN 7"/>
    <property type="match status" value="1"/>
</dbReference>
<dbReference type="GO" id="GO:0042162">
    <property type="term" value="F:telomeric DNA binding"/>
    <property type="evidence" value="ECO:0007669"/>
    <property type="project" value="TreeGrafter"/>
</dbReference>
<dbReference type="GO" id="GO:0000184">
    <property type="term" value="P:nuclear-transcribed mRNA catabolic process, nonsense-mediated decay"/>
    <property type="evidence" value="ECO:0007669"/>
    <property type="project" value="TreeGrafter"/>
</dbReference>
<dbReference type="InterPro" id="IPR045153">
    <property type="entry name" value="Est1/Ebs1-like"/>
</dbReference>
<dbReference type="GO" id="GO:0070034">
    <property type="term" value="F:telomerase RNA binding"/>
    <property type="evidence" value="ECO:0007669"/>
    <property type="project" value="TreeGrafter"/>
</dbReference>
<dbReference type="GO" id="GO:0005697">
    <property type="term" value="C:telomerase holoenzyme complex"/>
    <property type="evidence" value="ECO:0007669"/>
    <property type="project" value="TreeGrafter"/>
</dbReference>
<dbReference type="PANTHER" id="PTHR15696:SF0">
    <property type="entry name" value="TELOMERASE-BINDING PROTEIN EST1A"/>
    <property type="match status" value="1"/>
</dbReference>
<dbReference type="AlphaFoldDB" id="A0AAV7K8D9"/>
<dbReference type="Proteomes" id="UP001165289">
    <property type="component" value="Unassembled WGS sequence"/>
</dbReference>
<dbReference type="SUPFAM" id="SSF48452">
    <property type="entry name" value="TPR-like"/>
    <property type="match status" value="1"/>
</dbReference>
<evidence type="ECO:0000313" key="1">
    <source>
        <dbReference type="EMBL" id="KAI6657023.1"/>
    </source>
</evidence>
<reference evidence="1 2" key="1">
    <citation type="journal article" date="2023" name="BMC Biol.">
        <title>The compact genome of the sponge Oopsacas minuta (Hexactinellida) is lacking key metazoan core genes.</title>
        <authorList>
            <person name="Santini S."/>
            <person name="Schenkelaars Q."/>
            <person name="Jourda C."/>
            <person name="Duchesne M."/>
            <person name="Belahbib H."/>
            <person name="Rocher C."/>
            <person name="Selva M."/>
            <person name="Riesgo A."/>
            <person name="Vervoort M."/>
            <person name="Leys S.P."/>
            <person name="Kodjabachian L."/>
            <person name="Le Bivic A."/>
            <person name="Borchiellini C."/>
            <person name="Claverie J.M."/>
            <person name="Renard E."/>
        </authorList>
    </citation>
    <scope>NUCLEOTIDE SEQUENCE [LARGE SCALE GENOMIC DNA]</scope>
    <source>
        <strain evidence="1">SPO-2</strain>
    </source>
</reference>
<keyword evidence="2" id="KW-1185">Reference proteome</keyword>
<dbReference type="EMBL" id="JAKMXF010000131">
    <property type="protein sequence ID" value="KAI6657023.1"/>
    <property type="molecule type" value="Genomic_DNA"/>
</dbReference>